<dbReference type="GO" id="GO:0005524">
    <property type="term" value="F:ATP binding"/>
    <property type="evidence" value="ECO:0007669"/>
    <property type="project" value="UniProtKB-UniRule"/>
</dbReference>
<evidence type="ECO:0000256" key="9">
    <source>
        <dbReference type="ARBA" id="ARBA00023310"/>
    </source>
</evidence>
<comment type="subunit">
    <text evidence="10">F-type ATPases have 2 components, CF(1) - the catalytic core - and CF(0) - the membrane proton channel. CF(1) has five subunits: alpha(3), beta(3), gamma(1), delta(1), epsilon(1). CF(0) has three main subunits: a, b and c.</text>
</comment>
<reference evidence="12 13" key="1">
    <citation type="submission" date="2015-09" db="EMBL/GenBank/DDBJ databases">
        <title>Sorangium comparison.</title>
        <authorList>
            <person name="Zaburannyi N."/>
            <person name="Bunk B."/>
            <person name="Overmann J."/>
            <person name="Mueller R."/>
        </authorList>
    </citation>
    <scope>NUCLEOTIDE SEQUENCE [LARGE SCALE GENOMIC DNA]</scope>
    <source>
        <strain evidence="12 13">So ceGT47</strain>
    </source>
</reference>
<sequence>MPSLKSIRKRISSVKSTQKITRAMKMVAGAKLNKAQQRITELRPYAVKVQEVLWEITRDVVAAPAAEGIGAEGEAAGHAAAAAAAGGDRPAHPLLVSRAERRVLLLVLTSDRGLCGAFNTNINKRAEREWKSRTEAGQEVQLAIIGRKGRDYFTRRDAPILEYLPGVWDKLSLETAQAVGAKLLAPFNKNEIDAIYLVYNEFKSAISQTVVVERLLPVGGPAPAQGERAEGGDHASPPGPASEFMYEPNKEALLERLVPMYVDISILRALYESMASELGAKLTAMDAANKNAKEMIDSLTLEYNKARQAAITKELMEIIGGSEALKE</sequence>
<evidence type="ECO:0000313" key="13">
    <source>
        <dbReference type="Proteomes" id="UP000295781"/>
    </source>
</evidence>
<dbReference type="PANTHER" id="PTHR11693:SF22">
    <property type="entry name" value="ATP SYNTHASE SUBUNIT GAMMA, MITOCHONDRIAL"/>
    <property type="match status" value="1"/>
</dbReference>
<dbReference type="GO" id="GO:0046933">
    <property type="term" value="F:proton-transporting ATP synthase activity, rotational mechanism"/>
    <property type="evidence" value="ECO:0007669"/>
    <property type="project" value="UniProtKB-UniRule"/>
</dbReference>
<dbReference type="GO" id="GO:0005886">
    <property type="term" value="C:plasma membrane"/>
    <property type="evidence" value="ECO:0007669"/>
    <property type="project" value="UniProtKB-SubCell"/>
</dbReference>
<evidence type="ECO:0000256" key="7">
    <source>
        <dbReference type="ARBA" id="ARBA00023136"/>
    </source>
</evidence>
<evidence type="ECO:0000256" key="4">
    <source>
        <dbReference type="ARBA" id="ARBA00022448"/>
    </source>
</evidence>
<evidence type="ECO:0000313" key="12">
    <source>
        <dbReference type="EMBL" id="AUX27926.1"/>
    </source>
</evidence>
<dbReference type="EMBL" id="CP012670">
    <property type="protein sequence ID" value="AUX27926.1"/>
    <property type="molecule type" value="Genomic_DNA"/>
</dbReference>
<dbReference type="GO" id="GO:0045259">
    <property type="term" value="C:proton-transporting ATP synthase complex"/>
    <property type="evidence" value="ECO:0007669"/>
    <property type="project" value="UniProtKB-KW"/>
</dbReference>
<accession>A0A4P2QEP9</accession>
<keyword evidence="9 10" id="KW-0066">ATP synthesis</keyword>
<dbReference type="Proteomes" id="UP000295781">
    <property type="component" value="Chromosome"/>
</dbReference>
<keyword evidence="4 10" id="KW-0813">Transport</keyword>
<proteinExistence type="inferred from homology"/>
<keyword evidence="5 10" id="KW-0375">Hydrogen ion transport</keyword>
<evidence type="ECO:0000256" key="8">
    <source>
        <dbReference type="ARBA" id="ARBA00023196"/>
    </source>
</evidence>
<evidence type="ECO:0000256" key="6">
    <source>
        <dbReference type="ARBA" id="ARBA00023065"/>
    </source>
</evidence>
<gene>
    <name evidence="10" type="primary">atpG</name>
    <name evidence="12" type="ORF">SOCEGT47_085260</name>
</gene>
<keyword evidence="7 10" id="KW-0472">Membrane</keyword>
<keyword evidence="10" id="KW-1003">Cell membrane</keyword>
<comment type="similarity">
    <text evidence="3 10">Belongs to the ATPase gamma chain family.</text>
</comment>
<dbReference type="GO" id="GO:0042777">
    <property type="term" value="P:proton motive force-driven plasma membrane ATP synthesis"/>
    <property type="evidence" value="ECO:0007669"/>
    <property type="project" value="UniProtKB-UniRule"/>
</dbReference>
<dbReference type="PRINTS" id="PR00126">
    <property type="entry name" value="ATPASEGAMMA"/>
</dbReference>
<dbReference type="SUPFAM" id="SSF52943">
    <property type="entry name" value="ATP synthase (F1-ATPase), gamma subunit"/>
    <property type="match status" value="1"/>
</dbReference>
<dbReference type="InterPro" id="IPR000131">
    <property type="entry name" value="ATP_synth_F1_gsu"/>
</dbReference>
<name>A0A4P2QEP9_SORCE</name>
<feature type="region of interest" description="Disordered" evidence="11">
    <location>
        <begin position="222"/>
        <end position="243"/>
    </location>
</feature>
<dbReference type="FunFam" id="3.40.1380.10:FF:000006">
    <property type="entry name" value="ATP synthase gamma chain"/>
    <property type="match status" value="1"/>
</dbReference>
<comment type="function">
    <text evidence="1 10">Produces ATP from ADP in the presence of a proton gradient across the membrane. The gamma chain is believed to be important in regulating ATPase activity and the flow of protons through the CF(0) complex.</text>
</comment>
<keyword evidence="8 10" id="KW-0139">CF(1)</keyword>
<dbReference type="Gene3D" id="3.40.1380.10">
    <property type="match status" value="1"/>
</dbReference>
<dbReference type="Gene3D" id="1.10.287.80">
    <property type="entry name" value="ATP synthase, gamma subunit, helix hairpin domain"/>
    <property type="match status" value="2"/>
</dbReference>
<comment type="subcellular location">
    <subcellularLocation>
        <location evidence="10">Cell membrane</location>
        <topology evidence="10">Peripheral membrane protein</topology>
    </subcellularLocation>
    <subcellularLocation>
        <location evidence="2">Membrane</location>
        <topology evidence="2">Peripheral membrane protein</topology>
    </subcellularLocation>
</comment>
<evidence type="ECO:0000256" key="11">
    <source>
        <dbReference type="SAM" id="MobiDB-lite"/>
    </source>
</evidence>
<dbReference type="OrthoDB" id="9812769at2"/>
<dbReference type="NCBIfam" id="TIGR01146">
    <property type="entry name" value="ATPsyn_F1gamma"/>
    <property type="match status" value="1"/>
</dbReference>
<keyword evidence="6 10" id="KW-0406">Ion transport</keyword>
<protein>
    <recommendedName>
        <fullName evidence="10">ATP synthase gamma chain</fullName>
    </recommendedName>
    <alternativeName>
        <fullName evidence="10">ATP synthase F1 sector gamma subunit</fullName>
    </alternativeName>
    <alternativeName>
        <fullName evidence="10">F-ATPase gamma subunit</fullName>
    </alternativeName>
</protein>
<dbReference type="HAMAP" id="MF_00815">
    <property type="entry name" value="ATP_synth_gamma_bact"/>
    <property type="match status" value="1"/>
</dbReference>
<dbReference type="InterPro" id="IPR035968">
    <property type="entry name" value="ATP_synth_F1_ATPase_gsu"/>
</dbReference>
<dbReference type="RefSeq" id="WP_129356382.1">
    <property type="nucleotide sequence ID" value="NZ_CP012670.1"/>
</dbReference>
<dbReference type="PANTHER" id="PTHR11693">
    <property type="entry name" value="ATP SYNTHASE GAMMA CHAIN"/>
    <property type="match status" value="1"/>
</dbReference>
<evidence type="ECO:0000256" key="2">
    <source>
        <dbReference type="ARBA" id="ARBA00004170"/>
    </source>
</evidence>
<evidence type="ECO:0000256" key="3">
    <source>
        <dbReference type="ARBA" id="ARBA00007681"/>
    </source>
</evidence>
<dbReference type="AlphaFoldDB" id="A0A4P2QEP9"/>
<organism evidence="12 13">
    <name type="scientific">Sorangium cellulosum</name>
    <name type="common">Polyangium cellulosum</name>
    <dbReference type="NCBI Taxonomy" id="56"/>
    <lineage>
        <taxon>Bacteria</taxon>
        <taxon>Pseudomonadati</taxon>
        <taxon>Myxococcota</taxon>
        <taxon>Polyangia</taxon>
        <taxon>Polyangiales</taxon>
        <taxon>Polyangiaceae</taxon>
        <taxon>Sorangium</taxon>
    </lineage>
</organism>
<evidence type="ECO:0000256" key="10">
    <source>
        <dbReference type="HAMAP-Rule" id="MF_00815"/>
    </source>
</evidence>
<dbReference type="CDD" id="cd12151">
    <property type="entry name" value="F1-ATPase_gamma"/>
    <property type="match status" value="1"/>
</dbReference>
<evidence type="ECO:0000256" key="1">
    <source>
        <dbReference type="ARBA" id="ARBA00003456"/>
    </source>
</evidence>
<dbReference type="Pfam" id="PF00231">
    <property type="entry name" value="ATP-synt"/>
    <property type="match status" value="1"/>
</dbReference>
<evidence type="ECO:0000256" key="5">
    <source>
        <dbReference type="ARBA" id="ARBA00022781"/>
    </source>
</evidence>